<keyword evidence="2" id="KW-1185">Reference proteome</keyword>
<sequence>MGKSEAEQPRDRRQFAAATQRNREPILQVLQRVLPPEGTVLELASGTGEHGAFFAPRLAPRFWLPSDPNPLALESIEAWRQEVGCDRLLPPLELDARESSWTVERQPPPALEEQPIRALVCINMIHIAPWQACLGLLAGAERLLPPGGVLYLYGPYKENGRHTSPSNEGFDLMLRDRDSSWGVRDLEAVVAAAEERQLRFQEMVEMPANNRSLVFSR</sequence>
<keyword evidence="1" id="KW-0808">Transferase</keyword>
<evidence type="ECO:0000313" key="2">
    <source>
        <dbReference type="Proteomes" id="UP001056708"/>
    </source>
</evidence>
<dbReference type="Proteomes" id="UP001056708">
    <property type="component" value="Chromosome"/>
</dbReference>
<accession>A0ABY5ARG2</accession>
<dbReference type="Pfam" id="PF06080">
    <property type="entry name" value="DUF938"/>
    <property type="match status" value="1"/>
</dbReference>
<proteinExistence type="predicted"/>
<keyword evidence="1" id="KW-0489">Methyltransferase</keyword>
<dbReference type="RefSeq" id="WP_252663843.1">
    <property type="nucleotide sequence ID" value="NZ_CP098611.1"/>
</dbReference>
<dbReference type="CDD" id="cd02440">
    <property type="entry name" value="AdoMet_MTases"/>
    <property type="match status" value="1"/>
</dbReference>
<dbReference type="GO" id="GO:0032259">
    <property type="term" value="P:methylation"/>
    <property type="evidence" value="ECO:0007669"/>
    <property type="project" value="UniProtKB-KW"/>
</dbReference>
<evidence type="ECO:0000313" key="1">
    <source>
        <dbReference type="EMBL" id="USR91814.1"/>
    </source>
</evidence>
<name>A0ABY5ARG2_9CYAN</name>
<dbReference type="SUPFAM" id="SSF53335">
    <property type="entry name" value="S-adenosyl-L-methionine-dependent methyltransferases"/>
    <property type="match status" value="1"/>
</dbReference>
<dbReference type="Gene3D" id="3.40.50.150">
    <property type="entry name" value="Vaccinia Virus protein VP39"/>
    <property type="match status" value="1"/>
</dbReference>
<gene>
    <name evidence="1" type="ORF">NEA10_03550</name>
</gene>
<reference evidence="1" key="1">
    <citation type="submission" date="2022-06" db="EMBL/GenBank/DDBJ databases">
        <title>Genome sequence of Phormidium yuhuli AB48 isolated from an industrial photobioreactor environment.</title>
        <authorList>
            <person name="Qiu Y."/>
            <person name="Noonan A.J.C."/>
            <person name="Dofher K."/>
            <person name="Koch M."/>
            <person name="Kieft B."/>
            <person name="Lin X."/>
            <person name="Ziels R.M."/>
            <person name="Hallam S.J."/>
        </authorList>
    </citation>
    <scope>NUCLEOTIDE SEQUENCE</scope>
    <source>
        <strain evidence="1">AB48</strain>
    </source>
</reference>
<dbReference type="InterPro" id="IPR010342">
    <property type="entry name" value="DUF938"/>
</dbReference>
<protein>
    <submittedName>
        <fullName evidence="1">Class I SAM-dependent methyltransferase</fullName>
    </submittedName>
</protein>
<dbReference type="GO" id="GO:0008168">
    <property type="term" value="F:methyltransferase activity"/>
    <property type="evidence" value="ECO:0007669"/>
    <property type="project" value="UniProtKB-KW"/>
</dbReference>
<dbReference type="PANTHER" id="PTHR20974">
    <property type="entry name" value="UPF0585 PROTEIN CG18661"/>
    <property type="match status" value="1"/>
</dbReference>
<dbReference type="EMBL" id="CP098611">
    <property type="protein sequence ID" value="USR91814.1"/>
    <property type="molecule type" value="Genomic_DNA"/>
</dbReference>
<organism evidence="1 2">
    <name type="scientific">Phormidium yuhuli AB48</name>
    <dbReference type="NCBI Taxonomy" id="2940671"/>
    <lineage>
        <taxon>Bacteria</taxon>
        <taxon>Bacillati</taxon>
        <taxon>Cyanobacteriota</taxon>
        <taxon>Cyanophyceae</taxon>
        <taxon>Oscillatoriophycideae</taxon>
        <taxon>Oscillatoriales</taxon>
        <taxon>Oscillatoriaceae</taxon>
        <taxon>Phormidium</taxon>
        <taxon>Phormidium yuhuli</taxon>
    </lineage>
</organism>
<dbReference type="InterPro" id="IPR029063">
    <property type="entry name" value="SAM-dependent_MTases_sf"/>
</dbReference>
<dbReference type="PANTHER" id="PTHR20974:SF0">
    <property type="entry name" value="UPF0585 PROTEIN CG18661"/>
    <property type="match status" value="1"/>
</dbReference>